<reference evidence="1" key="1">
    <citation type="submission" date="2021-02" db="EMBL/GenBank/DDBJ databases">
        <authorList>
            <person name="Bekaert M."/>
        </authorList>
    </citation>
    <scope>NUCLEOTIDE SEQUENCE</scope>
    <source>
        <strain evidence="1">IoA-00</strain>
    </source>
</reference>
<gene>
    <name evidence="1" type="ORF">LSAA_4412</name>
</gene>
<dbReference type="AlphaFoldDB" id="A0A7R8CHE9"/>
<sequence>MKKIINNPELPEEEIVILIALESLHSSWKEHILENDPQEEEEIREAKIKAEIALAMTKIAQRWRTDKIFPQDLQRGRQFICQLQRTLKKLLLKNNEDVSAEVEARLTKKLISKWESSLSRKLETSFLEANNSVV</sequence>
<organism evidence="1 2">
    <name type="scientific">Lepeophtheirus salmonis</name>
    <name type="common">Salmon louse</name>
    <name type="synonym">Caligus salmonis</name>
    <dbReference type="NCBI Taxonomy" id="72036"/>
    <lineage>
        <taxon>Eukaryota</taxon>
        <taxon>Metazoa</taxon>
        <taxon>Ecdysozoa</taxon>
        <taxon>Arthropoda</taxon>
        <taxon>Crustacea</taxon>
        <taxon>Multicrustacea</taxon>
        <taxon>Hexanauplia</taxon>
        <taxon>Copepoda</taxon>
        <taxon>Siphonostomatoida</taxon>
        <taxon>Caligidae</taxon>
        <taxon>Lepeophtheirus</taxon>
    </lineage>
</organism>
<evidence type="ECO:0000313" key="1">
    <source>
        <dbReference type="EMBL" id="CAF2823777.1"/>
    </source>
</evidence>
<accession>A0A7R8CHE9</accession>
<protein>
    <submittedName>
        <fullName evidence="1">(salmon louse) hypothetical protein</fullName>
    </submittedName>
</protein>
<name>A0A7R8CHE9_LEPSM</name>
<keyword evidence="2" id="KW-1185">Reference proteome</keyword>
<dbReference type="EMBL" id="HG994592">
    <property type="protein sequence ID" value="CAF2823777.1"/>
    <property type="molecule type" value="Genomic_DNA"/>
</dbReference>
<dbReference type="Proteomes" id="UP000675881">
    <property type="component" value="Chromosome 13"/>
</dbReference>
<proteinExistence type="predicted"/>
<evidence type="ECO:0000313" key="2">
    <source>
        <dbReference type="Proteomes" id="UP000675881"/>
    </source>
</evidence>